<feature type="binding site" evidence="8">
    <location>
        <position position="257"/>
    </location>
    <ligand>
        <name>dimethylallyl diphosphate</name>
        <dbReference type="ChEBI" id="CHEBI:57623"/>
    </ligand>
</feature>
<feature type="binding site" evidence="8">
    <location>
        <position position="69"/>
    </location>
    <ligand>
        <name>isopentenyl diphosphate</name>
        <dbReference type="ChEBI" id="CHEBI:128769"/>
    </ligand>
</feature>
<dbReference type="GO" id="GO:0003729">
    <property type="term" value="F:mRNA binding"/>
    <property type="evidence" value="ECO:0007669"/>
    <property type="project" value="TreeGrafter"/>
</dbReference>
<dbReference type="OrthoDB" id="9804077at2"/>
<feature type="binding site" evidence="8">
    <location>
        <position position="215"/>
    </location>
    <ligand>
        <name>dimethylallyl diphosphate</name>
        <dbReference type="ChEBI" id="CHEBI:57623"/>
    </ligand>
</feature>
<evidence type="ECO:0000313" key="11">
    <source>
        <dbReference type="EMBL" id="SMB98319.1"/>
    </source>
</evidence>
<dbReference type="UniPathway" id="UPA00056">
    <property type="reaction ID" value="UER00097"/>
</dbReference>
<dbReference type="HAMAP" id="MF_00191">
    <property type="entry name" value="IspH"/>
    <property type="match status" value="1"/>
</dbReference>
<protein>
    <recommendedName>
        <fullName evidence="8">4-hydroxy-3-methylbut-2-enyl diphosphate reductase</fullName>
        <shortName evidence="8">HMBPP reductase</shortName>
        <ecNumber evidence="8">1.17.7.4</ecNumber>
    </recommendedName>
</protein>
<dbReference type="Proteomes" id="UP000192569">
    <property type="component" value="Chromosome I"/>
</dbReference>
<dbReference type="InterPro" id="IPR012340">
    <property type="entry name" value="NA-bd_OB-fold"/>
</dbReference>
<feature type="binding site" evidence="8">
    <location>
        <position position="213"/>
    </location>
    <ligand>
        <name>(2E)-4-hydroxy-3-methylbut-2-enyl diphosphate</name>
        <dbReference type="ChEBI" id="CHEBI:128753"/>
    </ligand>
</feature>
<feature type="binding site" evidence="8">
    <location>
        <position position="119"/>
    </location>
    <ligand>
        <name>(2E)-4-hydroxy-3-methylbut-2-enyl diphosphate</name>
        <dbReference type="ChEBI" id="CHEBI:128753"/>
    </ligand>
</feature>
<comment type="caution">
    <text evidence="8">Lacks conserved residue(s) required for the propagation of feature annotation.</text>
</comment>
<dbReference type="SMART" id="SM00316">
    <property type="entry name" value="S1"/>
    <property type="match status" value="4"/>
</dbReference>
<feature type="binding site" evidence="8">
    <location>
        <position position="215"/>
    </location>
    <ligand>
        <name>(2E)-4-hydroxy-3-methylbut-2-enyl diphosphate</name>
        <dbReference type="ChEBI" id="CHEBI:128753"/>
    </ligand>
</feature>
<feature type="domain" description="S1 motif" evidence="10">
    <location>
        <begin position="351"/>
        <end position="420"/>
    </location>
</feature>
<comment type="similarity">
    <text evidence="8">Belongs to the IspH family.</text>
</comment>
<evidence type="ECO:0000256" key="2">
    <source>
        <dbReference type="ARBA" id="ARBA00022485"/>
    </source>
</evidence>
<dbReference type="RefSeq" id="WP_084665826.1">
    <property type="nucleotide sequence ID" value="NZ_LT838272.1"/>
</dbReference>
<name>A0A1W1VY52_9FIRM</name>
<feature type="active site" description="Proton donor" evidence="8">
    <location>
        <position position="121"/>
    </location>
</feature>
<feature type="binding site" evidence="8">
    <location>
        <position position="257"/>
    </location>
    <ligand>
        <name>(2E)-4-hydroxy-3-methylbut-2-enyl diphosphate</name>
        <dbReference type="ChEBI" id="CHEBI:128753"/>
    </ligand>
</feature>
<dbReference type="PANTHER" id="PTHR10724:SF7">
    <property type="entry name" value="SMALL RIBOSOMAL SUBUNIT PROTEIN BS1C"/>
    <property type="match status" value="1"/>
</dbReference>
<dbReference type="CDD" id="cd04465">
    <property type="entry name" value="S1_RPS1_repeat_ec2_hs2"/>
    <property type="match status" value="1"/>
</dbReference>
<comment type="catalytic activity">
    <reaction evidence="8">
        <text>dimethylallyl diphosphate + 2 oxidized [2Fe-2S]-[ferredoxin] + H2O = (2E)-4-hydroxy-3-methylbut-2-enyl diphosphate + 2 reduced [2Fe-2S]-[ferredoxin] + 2 H(+)</text>
        <dbReference type="Rhea" id="RHEA:24825"/>
        <dbReference type="Rhea" id="RHEA-COMP:10000"/>
        <dbReference type="Rhea" id="RHEA-COMP:10001"/>
        <dbReference type="ChEBI" id="CHEBI:15377"/>
        <dbReference type="ChEBI" id="CHEBI:15378"/>
        <dbReference type="ChEBI" id="CHEBI:33737"/>
        <dbReference type="ChEBI" id="CHEBI:33738"/>
        <dbReference type="ChEBI" id="CHEBI:57623"/>
        <dbReference type="ChEBI" id="CHEBI:128753"/>
        <dbReference type="EC" id="1.17.7.4"/>
    </reaction>
</comment>
<dbReference type="CDD" id="cd05687">
    <property type="entry name" value="S1_RPS1_repeat_ec1_hs1"/>
    <property type="match status" value="1"/>
</dbReference>
<feature type="binding site" evidence="8">
    <location>
        <position position="215"/>
    </location>
    <ligand>
        <name>isopentenyl diphosphate</name>
        <dbReference type="ChEBI" id="CHEBI:128769"/>
    </ligand>
</feature>
<feature type="binding site" evidence="8">
    <location>
        <position position="119"/>
    </location>
    <ligand>
        <name>dimethylallyl diphosphate</name>
        <dbReference type="ChEBI" id="CHEBI:57623"/>
    </ligand>
</feature>
<dbReference type="GO" id="GO:0006412">
    <property type="term" value="P:translation"/>
    <property type="evidence" value="ECO:0007669"/>
    <property type="project" value="TreeGrafter"/>
</dbReference>
<evidence type="ECO:0000256" key="7">
    <source>
        <dbReference type="ARBA" id="ARBA00023274"/>
    </source>
</evidence>
<dbReference type="STRING" id="698762.SAMN00808754_2273"/>
<proteinExistence type="inferred from homology"/>
<feature type="binding site" evidence="8">
    <location>
        <position position="37"/>
    </location>
    <ligand>
        <name>(2E)-4-hydroxy-3-methylbut-2-enyl diphosphate</name>
        <dbReference type="ChEBI" id="CHEBI:128753"/>
    </ligand>
</feature>
<keyword evidence="12" id="KW-1185">Reference proteome</keyword>
<dbReference type="GO" id="GO:0046872">
    <property type="term" value="F:metal ion binding"/>
    <property type="evidence" value="ECO:0007669"/>
    <property type="project" value="UniProtKB-KW"/>
</dbReference>
<comment type="cofactor">
    <cofactor evidence="8">
        <name>[4Fe-4S] cluster</name>
        <dbReference type="ChEBI" id="CHEBI:49883"/>
    </cofactor>
    <text evidence="8">Binds 1 [4Fe-4S] cluster per subunit.</text>
</comment>
<accession>A0A1W1VY52</accession>
<dbReference type="PRINTS" id="PR00681">
    <property type="entry name" value="RIBOSOMALS1"/>
</dbReference>
<keyword evidence="8" id="KW-0560">Oxidoreductase</keyword>
<feature type="domain" description="S1 motif" evidence="10">
    <location>
        <begin position="438"/>
        <end position="503"/>
    </location>
</feature>
<feature type="domain" description="S1 motif" evidence="10">
    <location>
        <begin position="609"/>
        <end position="678"/>
    </location>
</feature>
<dbReference type="EMBL" id="LT838272">
    <property type="protein sequence ID" value="SMB98319.1"/>
    <property type="molecule type" value="Genomic_DNA"/>
</dbReference>
<evidence type="ECO:0000256" key="8">
    <source>
        <dbReference type="HAMAP-Rule" id="MF_00191"/>
    </source>
</evidence>
<dbReference type="GO" id="GO:0016114">
    <property type="term" value="P:terpenoid biosynthetic process"/>
    <property type="evidence" value="ECO:0007669"/>
    <property type="project" value="UniProtKB-UniRule"/>
</dbReference>
<feature type="binding site" evidence="8">
    <location>
        <position position="37"/>
    </location>
    <ligand>
        <name>isopentenyl diphosphate</name>
        <dbReference type="ChEBI" id="CHEBI:128769"/>
    </ligand>
</feature>
<feature type="binding site" evidence="8">
    <location>
        <position position="69"/>
    </location>
    <ligand>
        <name>dimethylallyl diphosphate</name>
        <dbReference type="ChEBI" id="CHEBI:57623"/>
    </ligand>
</feature>
<dbReference type="InterPro" id="IPR035104">
    <property type="entry name" value="Ribosomal_protein_S1-like"/>
</dbReference>
<feature type="binding site" evidence="8">
    <location>
        <position position="69"/>
    </location>
    <ligand>
        <name>(2E)-4-hydroxy-3-methylbut-2-enyl diphosphate</name>
        <dbReference type="ChEBI" id="CHEBI:128753"/>
    </ligand>
</feature>
<evidence type="ECO:0000256" key="9">
    <source>
        <dbReference type="SAM" id="MobiDB-lite"/>
    </source>
</evidence>
<dbReference type="GO" id="GO:0022627">
    <property type="term" value="C:cytosolic small ribosomal subunit"/>
    <property type="evidence" value="ECO:0007669"/>
    <property type="project" value="TreeGrafter"/>
</dbReference>
<evidence type="ECO:0000313" key="12">
    <source>
        <dbReference type="Proteomes" id="UP000192569"/>
    </source>
</evidence>
<feature type="binding site" evidence="8">
    <location>
        <position position="157"/>
    </location>
    <ligand>
        <name>(2E)-4-hydroxy-3-methylbut-2-enyl diphosphate</name>
        <dbReference type="ChEBI" id="CHEBI:128753"/>
    </ligand>
</feature>
<keyword evidence="7" id="KW-0687">Ribonucleoprotein</keyword>
<evidence type="ECO:0000256" key="5">
    <source>
        <dbReference type="ARBA" id="ARBA00023004"/>
    </source>
</evidence>
<keyword evidence="5 8" id="KW-0408">Iron</keyword>
<dbReference type="NCBIfam" id="TIGR00216">
    <property type="entry name" value="ispH_lytB"/>
    <property type="match status" value="1"/>
</dbReference>
<dbReference type="PANTHER" id="PTHR10724">
    <property type="entry name" value="30S RIBOSOMAL PROTEIN S1"/>
    <property type="match status" value="1"/>
</dbReference>
<dbReference type="NCBIfam" id="NF005208">
    <property type="entry name" value="PRK06676.1"/>
    <property type="match status" value="1"/>
</dbReference>
<dbReference type="GO" id="GO:0050992">
    <property type="term" value="P:dimethylallyl diphosphate biosynthetic process"/>
    <property type="evidence" value="ECO:0007669"/>
    <property type="project" value="UniProtKB-UniRule"/>
</dbReference>
<dbReference type="SUPFAM" id="SSF50249">
    <property type="entry name" value="Nucleic acid-binding proteins"/>
    <property type="match status" value="4"/>
</dbReference>
<comment type="pathway">
    <text evidence="8">Isoprenoid biosynthesis; isopentenyl diphosphate biosynthesis via DXP pathway; isopentenyl diphosphate from 1-deoxy-D-xylulose 5-phosphate: step 6/6.</text>
</comment>
<keyword evidence="6 8" id="KW-0411">Iron-sulfur</keyword>
<dbReference type="GO" id="GO:0003735">
    <property type="term" value="F:structural constituent of ribosome"/>
    <property type="evidence" value="ECO:0007669"/>
    <property type="project" value="TreeGrafter"/>
</dbReference>
<evidence type="ECO:0000256" key="6">
    <source>
        <dbReference type="ARBA" id="ARBA00023014"/>
    </source>
</evidence>
<keyword evidence="2 8" id="KW-0004">4Fe-4S</keyword>
<dbReference type="Gene3D" id="2.40.50.140">
    <property type="entry name" value="Nucleic acid-binding proteins"/>
    <property type="match status" value="4"/>
</dbReference>
<feature type="compositionally biased region" description="Basic and acidic residues" evidence="9">
    <location>
        <begin position="681"/>
        <end position="701"/>
    </location>
</feature>
<organism evidence="11 12">
    <name type="scientific">Thermanaeromonas toyohensis ToBE</name>
    <dbReference type="NCBI Taxonomy" id="698762"/>
    <lineage>
        <taxon>Bacteria</taxon>
        <taxon>Bacillati</taxon>
        <taxon>Bacillota</taxon>
        <taxon>Clostridia</taxon>
        <taxon>Neomoorellales</taxon>
        <taxon>Neomoorellaceae</taxon>
        <taxon>Thermanaeromonas</taxon>
    </lineage>
</organism>
<dbReference type="Pfam" id="PF00575">
    <property type="entry name" value="S1"/>
    <property type="match status" value="4"/>
</dbReference>
<comment type="catalytic activity">
    <reaction evidence="8">
        <text>isopentenyl diphosphate + 2 oxidized [2Fe-2S]-[ferredoxin] + H2O = (2E)-4-hydroxy-3-methylbut-2-enyl diphosphate + 2 reduced [2Fe-2S]-[ferredoxin] + 2 H(+)</text>
        <dbReference type="Rhea" id="RHEA:24488"/>
        <dbReference type="Rhea" id="RHEA-COMP:10000"/>
        <dbReference type="Rhea" id="RHEA-COMP:10001"/>
        <dbReference type="ChEBI" id="CHEBI:15377"/>
        <dbReference type="ChEBI" id="CHEBI:15378"/>
        <dbReference type="ChEBI" id="CHEBI:33737"/>
        <dbReference type="ChEBI" id="CHEBI:33738"/>
        <dbReference type="ChEBI" id="CHEBI:128753"/>
        <dbReference type="ChEBI" id="CHEBI:128769"/>
        <dbReference type="EC" id="1.17.7.4"/>
    </reaction>
</comment>
<feature type="region of interest" description="Disordered" evidence="9">
    <location>
        <begin position="678"/>
        <end position="719"/>
    </location>
</feature>
<comment type="similarity">
    <text evidence="1">Belongs to the bacterial ribosomal protein bS1 family.</text>
</comment>
<dbReference type="EC" id="1.17.7.4" evidence="8"/>
<dbReference type="CDD" id="cd05688">
    <property type="entry name" value="S1_RPS1_repeat_ec3"/>
    <property type="match status" value="1"/>
</dbReference>
<feature type="binding site" evidence="8">
    <location>
        <position position="119"/>
    </location>
    <ligand>
        <name>isopentenyl diphosphate</name>
        <dbReference type="ChEBI" id="CHEBI:128769"/>
    </ligand>
</feature>
<feature type="binding site" evidence="8">
    <location>
        <position position="12"/>
    </location>
    <ligand>
        <name>[4Fe-4S] cluster</name>
        <dbReference type="ChEBI" id="CHEBI:49883"/>
    </ligand>
</feature>
<feature type="binding site" evidence="8">
    <location>
        <position position="185"/>
    </location>
    <ligand>
        <name>[4Fe-4S] cluster</name>
        <dbReference type="ChEBI" id="CHEBI:49883"/>
    </ligand>
</feature>
<dbReference type="Pfam" id="PF02401">
    <property type="entry name" value="LYTB"/>
    <property type="match status" value="1"/>
</dbReference>
<feature type="binding site" evidence="8">
    <location>
        <position position="257"/>
    </location>
    <ligand>
        <name>isopentenyl diphosphate</name>
        <dbReference type="ChEBI" id="CHEBI:128769"/>
    </ligand>
</feature>
<dbReference type="GO" id="GO:0051745">
    <property type="term" value="F:4-hydroxy-3-methylbut-2-enyl diphosphate reductase activity"/>
    <property type="evidence" value="ECO:0007669"/>
    <property type="project" value="UniProtKB-UniRule"/>
</dbReference>
<feature type="binding site" evidence="8">
    <location>
        <position position="91"/>
    </location>
    <ligand>
        <name>[4Fe-4S] cluster</name>
        <dbReference type="ChEBI" id="CHEBI:49883"/>
    </ligand>
</feature>
<gene>
    <name evidence="8" type="primary">ispH</name>
    <name evidence="11" type="ORF">SAMN00808754_2273</name>
</gene>
<dbReference type="NCBIfam" id="NF002187">
    <property type="entry name" value="PRK01045.1-1"/>
    <property type="match status" value="1"/>
</dbReference>
<feature type="binding site" evidence="8">
    <location>
        <position position="37"/>
    </location>
    <ligand>
        <name>dimethylallyl diphosphate</name>
        <dbReference type="ChEBI" id="CHEBI:57623"/>
    </ligand>
</feature>
<dbReference type="InterPro" id="IPR003029">
    <property type="entry name" value="S1_domain"/>
</dbReference>
<dbReference type="Gene3D" id="3.40.50.11270">
    <property type="match status" value="1"/>
</dbReference>
<reference evidence="11 12" key="1">
    <citation type="submission" date="2017-04" db="EMBL/GenBank/DDBJ databases">
        <authorList>
            <person name="Afonso C.L."/>
            <person name="Miller P.J."/>
            <person name="Scott M.A."/>
            <person name="Spackman E."/>
            <person name="Goraichik I."/>
            <person name="Dimitrov K.M."/>
            <person name="Suarez D.L."/>
            <person name="Swayne D.E."/>
        </authorList>
    </citation>
    <scope>NUCLEOTIDE SEQUENCE [LARGE SCALE GENOMIC DNA]</scope>
    <source>
        <strain evidence="11 12">ToBE</strain>
    </source>
</reference>
<feature type="domain" description="S1 motif" evidence="10">
    <location>
        <begin position="524"/>
        <end position="592"/>
    </location>
</feature>
<evidence type="ECO:0000256" key="3">
    <source>
        <dbReference type="ARBA" id="ARBA00022723"/>
    </source>
</evidence>
<dbReference type="Gene3D" id="3.40.1010.20">
    <property type="entry name" value="4-hydroxy-3-methylbut-2-enyl diphosphate reductase, catalytic domain"/>
    <property type="match status" value="2"/>
</dbReference>
<dbReference type="FunFam" id="2.40.50.140:FF:000051">
    <property type="entry name" value="RNA-binding transcriptional accessory protein"/>
    <property type="match status" value="2"/>
</dbReference>
<comment type="function">
    <text evidence="8">Catalyzes the conversion of 1-hydroxy-2-methyl-2-(E)-butenyl 4-diphosphate (HMBPP) into a mixture of isopentenyl diphosphate (IPP) and dimethylallyl diphosphate (DMAPP). Acts in the terminal step of the DOXP/MEP pathway for isoprenoid precursor biosynthesis.</text>
</comment>
<comment type="pathway">
    <text evidence="8">Isoprenoid biosynthesis; dimethylallyl diphosphate biosynthesis; dimethylallyl diphosphate from (2E)-4-hydroxy-3-methylbutenyl diphosphate: step 1/1.</text>
</comment>
<feature type="binding site" evidence="8">
    <location>
        <position position="213"/>
    </location>
    <ligand>
        <name>isopentenyl diphosphate</name>
        <dbReference type="ChEBI" id="CHEBI:128769"/>
    </ligand>
</feature>
<dbReference type="InterPro" id="IPR003451">
    <property type="entry name" value="LytB/IspH"/>
</dbReference>
<evidence type="ECO:0000256" key="4">
    <source>
        <dbReference type="ARBA" id="ARBA00022980"/>
    </source>
</evidence>
<feature type="binding site" evidence="8">
    <location>
        <position position="213"/>
    </location>
    <ligand>
        <name>dimethylallyl diphosphate</name>
        <dbReference type="ChEBI" id="CHEBI:57623"/>
    </ligand>
</feature>
<dbReference type="GO" id="GO:0051539">
    <property type="term" value="F:4 iron, 4 sulfur cluster binding"/>
    <property type="evidence" value="ECO:0007669"/>
    <property type="project" value="UniProtKB-UniRule"/>
</dbReference>
<evidence type="ECO:0000256" key="1">
    <source>
        <dbReference type="ARBA" id="ARBA00006767"/>
    </source>
</evidence>
<keyword evidence="4" id="KW-0689">Ribosomal protein</keyword>
<keyword evidence="3 8" id="KW-0479">Metal-binding</keyword>
<evidence type="ECO:0000259" key="10">
    <source>
        <dbReference type="PROSITE" id="PS50126"/>
    </source>
</evidence>
<dbReference type="PROSITE" id="PS50126">
    <property type="entry name" value="S1"/>
    <property type="match status" value="4"/>
</dbReference>
<dbReference type="AlphaFoldDB" id="A0A1W1VY52"/>
<dbReference type="GO" id="GO:0019288">
    <property type="term" value="P:isopentenyl diphosphate biosynthetic process, methylerythritol 4-phosphate pathway"/>
    <property type="evidence" value="ECO:0007669"/>
    <property type="project" value="UniProtKB-UniRule"/>
</dbReference>
<dbReference type="CDD" id="cd13944">
    <property type="entry name" value="lytB_ispH"/>
    <property type="match status" value="1"/>
</dbReference>
<sequence length="719" mass="78733">MDVFVADYAGFCSGVARAVKKAEIAPKPVASLGPLIHNPQVVEKLAAQGVRPVASLEEVEEGRILIRSHGVPPQVLEQARAKGLEIIDATCPFVRRAQELAQELASQGLEIIIVGDPEHAEVRGLVEWAQGKAKVISSAAEVENLPQSSRRAVIVQTTQPQETLQAVVAALLPKTAELWVYNTICEATRRRQEAAVRLARQVDIMVVVGGRNSANTRHLAELCRNTGTPTYHVEKAGELRSEWFAGAQKVGVTGGASTPAWIIEEVVKMLQHLSESIKEPKTPEVGVERAEALLSKPNGEARDTTPAVAHEISQYDGEFRQDEVPTAGEQPGIEMSSHPEEAERIFRLRRGSVIVGTVVQVRDNEVLVDVGGKSEGVIPLTELSYRPFNHPSEVVAVGQEIHVMVLRPENEDGHPLLSKKRADRRIAWDRLEAAFTNGEELRGEVVGVVKGGLLVDVGVRGFVPASLIERGFVEDLHAYLGKTLRLKVIELDRAKNKLVLSQRAILDEEFEKQRQATWESLEPGQVRKGIVRRLTNFGAFIDLGGVDGLLHVSEISWGRVEHPQDVLQEGQEIEVKVLGVDREEGRVSLGRKQLLPNPWNTARERYPVGTVVQGKVLRLAPFGAFVEVEPGIEGLVHISQLADHRVEKPEEVVAVGQVIPVKVLKVDQEAQRMSLSLRQALQDKPKGNPDSSEKPSKEDGSGVKLGELFGDLFGANNQD</sequence>
<dbReference type="UniPathway" id="UPA00059">
    <property type="reaction ID" value="UER00105"/>
</dbReference>
<dbReference type="NCBIfam" id="NF000907">
    <property type="entry name" value="PRK00087.1"/>
    <property type="match status" value="1"/>
</dbReference>
<keyword evidence="8" id="KW-0414">Isoprene biosynthesis</keyword>
<dbReference type="InterPro" id="IPR050437">
    <property type="entry name" value="Ribos_protein_bS1-like"/>
</dbReference>